<dbReference type="InterPro" id="IPR025447">
    <property type="entry name" value="DUF4192"/>
</dbReference>
<dbReference type="Proteomes" id="UP000550501">
    <property type="component" value="Unassembled WGS sequence"/>
</dbReference>
<gene>
    <name evidence="1" type="ORF">FHR72_001662</name>
</gene>
<keyword evidence="2" id="KW-1185">Reference proteome</keyword>
<reference evidence="1 2" key="1">
    <citation type="submission" date="2020-08" db="EMBL/GenBank/DDBJ databases">
        <title>The Agave Microbiome: Exploring the role of microbial communities in plant adaptations to desert environments.</title>
        <authorList>
            <person name="Partida-Martinez L.P."/>
        </authorList>
    </citation>
    <scope>NUCLEOTIDE SEQUENCE [LARGE SCALE GENOMIC DNA]</scope>
    <source>
        <strain evidence="1 2">AT2.18</strain>
    </source>
</reference>
<evidence type="ECO:0000313" key="2">
    <source>
        <dbReference type="Proteomes" id="UP000550501"/>
    </source>
</evidence>
<sequence>MSSTPHPDSSLDCPGALIAALPAVLGFVPVQSLVLVTAAGGEMGAVLRSDLVDCSDERLRELAELAAASGAQVVFAVIVDADGAGCPACVDDHRWVIRTVGSALAALDVELVAAHVVSEVAVGARWYCVDGCGNSGVVDDPTASPTALAAVLDGRRLYARREELLAVVATADEARTAALTERIDADAPDRPRSEAEACTEIKAVLDCVAQHGTTTPLTDAQLSRLAWAMTDTRVRDTLYALAVGDRAGAAEALWAHLSRTLPAPWRVEALVLLAFSAYARGDGPMAGISLDAALRCGPHRMAGMLDRALQAGMRPDQIRELADTGYRLAAQLGVRLPPRRLFGRRAG</sequence>
<accession>A0A839Q5N8</accession>
<proteinExistence type="predicted"/>
<dbReference type="Pfam" id="PF13830">
    <property type="entry name" value="DUF4192"/>
    <property type="match status" value="1"/>
</dbReference>
<protein>
    <recommendedName>
        <fullName evidence="3">DUF4192 domain-containing protein</fullName>
    </recommendedName>
</protein>
<evidence type="ECO:0008006" key="3">
    <source>
        <dbReference type="Google" id="ProtNLM"/>
    </source>
</evidence>
<comment type="caution">
    <text evidence="1">The sequence shown here is derived from an EMBL/GenBank/DDBJ whole genome shotgun (WGS) entry which is preliminary data.</text>
</comment>
<dbReference type="RefSeq" id="WP_183467458.1">
    <property type="nucleotide sequence ID" value="NZ_JACHVU010000003.1"/>
</dbReference>
<name>A0A839Q5N8_MYCIR</name>
<dbReference type="AlphaFoldDB" id="A0A839Q5N8"/>
<dbReference type="EMBL" id="JACHVU010000003">
    <property type="protein sequence ID" value="MBB2990194.1"/>
    <property type="molecule type" value="Genomic_DNA"/>
</dbReference>
<evidence type="ECO:0000313" key="1">
    <source>
        <dbReference type="EMBL" id="MBB2990194.1"/>
    </source>
</evidence>
<organism evidence="1 2">
    <name type="scientific">Mycolicibacterium iranicum</name>
    <name type="common">Mycobacterium iranicum</name>
    <dbReference type="NCBI Taxonomy" id="912594"/>
    <lineage>
        <taxon>Bacteria</taxon>
        <taxon>Bacillati</taxon>
        <taxon>Actinomycetota</taxon>
        <taxon>Actinomycetes</taxon>
        <taxon>Mycobacteriales</taxon>
        <taxon>Mycobacteriaceae</taxon>
        <taxon>Mycolicibacterium</taxon>
    </lineage>
</organism>